<evidence type="ECO:0000256" key="5">
    <source>
        <dbReference type="ARBA" id="ARBA00022989"/>
    </source>
</evidence>
<keyword evidence="3" id="KW-0997">Cell inner membrane</keyword>
<dbReference type="InterPro" id="IPR000297">
    <property type="entry name" value="PPIase_PpiC"/>
</dbReference>
<evidence type="ECO:0000256" key="2">
    <source>
        <dbReference type="ARBA" id="ARBA00022475"/>
    </source>
</evidence>
<evidence type="ECO:0000256" key="8">
    <source>
        <dbReference type="ARBA" id="ARBA00038408"/>
    </source>
</evidence>
<name>A0ABV2B446_9GAMM</name>
<evidence type="ECO:0000256" key="11">
    <source>
        <dbReference type="PROSITE-ProRule" id="PRU00278"/>
    </source>
</evidence>
<dbReference type="InterPro" id="IPR046357">
    <property type="entry name" value="PPIase_dom_sf"/>
</dbReference>
<evidence type="ECO:0000259" key="13">
    <source>
        <dbReference type="PROSITE" id="PS50198"/>
    </source>
</evidence>
<protein>
    <recommendedName>
        <fullName evidence="9">Periplasmic chaperone PpiD</fullName>
    </recommendedName>
    <alternativeName>
        <fullName evidence="10">Periplasmic folding chaperone</fullName>
    </alternativeName>
</protein>
<dbReference type="EMBL" id="APND01000005">
    <property type="protein sequence ID" value="MES1930651.1"/>
    <property type="molecule type" value="Genomic_DNA"/>
</dbReference>
<feature type="domain" description="PpiC" evidence="13">
    <location>
        <begin position="247"/>
        <end position="355"/>
    </location>
</feature>
<dbReference type="SUPFAM" id="SSF109998">
    <property type="entry name" value="Triger factor/SurA peptide-binding domain-like"/>
    <property type="match status" value="1"/>
</dbReference>
<organism evidence="14 15">
    <name type="scientific">Salinisphaera dokdonensis CL-ES53</name>
    <dbReference type="NCBI Taxonomy" id="1304272"/>
    <lineage>
        <taxon>Bacteria</taxon>
        <taxon>Pseudomonadati</taxon>
        <taxon>Pseudomonadota</taxon>
        <taxon>Gammaproteobacteria</taxon>
        <taxon>Salinisphaerales</taxon>
        <taxon>Salinisphaeraceae</taxon>
        <taxon>Salinisphaera</taxon>
    </lineage>
</organism>
<evidence type="ECO:0000256" key="10">
    <source>
        <dbReference type="ARBA" id="ARBA00042775"/>
    </source>
</evidence>
<dbReference type="SUPFAM" id="SSF54534">
    <property type="entry name" value="FKBP-like"/>
    <property type="match status" value="1"/>
</dbReference>
<comment type="subcellular location">
    <subcellularLocation>
        <location evidence="1">Cell inner membrane</location>
        <topology evidence="1">Single-pass type II membrane protein</topology>
        <orientation evidence="1">Periplasmic side</orientation>
    </subcellularLocation>
</comment>
<feature type="transmembrane region" description="Helical" evidence="12">
    <location>
        <begin position="12"/>
        <end position="34"/>
    </location>
</feature>
<dbReference type="PANTHER" id="PTHR47529">
    <property type="entry name" value="PEPTIDYL-PROLYL CIS-TRANS ISOMERASE D"/>
    <property type="match status" value="1"/>
</dbReference>
<sequence>MLQRIRDNASGPLAYVVVAVITLVFGVWGIGSYFTPSSDPVVANVGGTDITRNQLQRAYDQRYQRLRQMMGDNFDPSVISSEQLRRTVLQSMINNEVLNQYAQEAGYRVTDAGLLAAIRGNPQFQSDGNFSAQRYRGLLAQAGIAPAQYEASLRDDLKSRQLRGEISQTAFASPAEVDQAYRLANQERRMRYLAFDPVNYKDAVEVSDDEIQSYYDDNGDAFQTPERVKLSYVSLDRASAQGGASAPDEQTLRDLFEQNKSQFGDAEQRGGAQIRVAIEGDGSAARQTIQELAQAEGDLEARAEGVEGAEFSAIDSAQRADLSDAVGDALFELEEGETSSPVKAEDGWYLVALSDVTPATEPKFDDPDVQAQLKAIASAQQAQQAFADKTERLESLAYEAPNDLKTLADELDLEIQTTDWVTREQGPGIGQYDAVRKAAFSDAVLMDELNSTPIQLGAERRVVLRVSEHEQAKRKPMEAVRDEIRTRVTERKASQQAREAAQAALDKAESGTQLDELTADSGAALESPGFVRRTTREVDARVREAAFNVPKPSADKPRYQITATSDGQIALVGVDDVREASSDESETPRRQFARQQRDYISQLEYAALGDFLRSQVDVEINEDRLN</sequence>
<dbReference type="Gene3D" id="3.10.50.40">
    <property type="match status" value="1"/>
</dbReference>
<evidence type="ECO:0000313" key="15">
    <source>
        <dbReference type="Proteomes" id="UP001460888"/>
    </source>
</evidence>
<dbReference type="InterPro" id="IPR027304">
    <property type="entry name" value="Trigger_fact/SurA_dom_sf"/>
</dbReference>
<evidence type="ECO:0000256" key="12">
    <source>
        <dbReference type="SAM" id="Phobius"/>
    </source>
</evidence>
<dbReference type="RefSeq" id="WP_353113051.1">
    <property type="nucleotide sequence ID" value="NZ_APND01000005.1"/>
</dbReference>
<keyword evidence="4 12" id="KW-0812">Transmembrane</keyword>
<comment type="similarity">
    <text evidence="8">Belongs to the PpiD chaperone family.</text>
</comment>
<dbReference type="Proteomes" id="UP001460888">
    <property type="component" value="Unassembled WGS sequence"/>
</dbReference>
<evidence type="ECO:0000256" key="6">
    <source>
        <dbReference type="ARBA" id="ARBA00023136"/>
    </source>
</evidence>
<proteinExistence type="inferred from homology"/>
<evidence type="ECO:0000256" key="7">
    <source>
        <dbReference type="ARBA" id="ARBA00023186"/>
    </source>
</evidence>
<gene>
    <name evidence="14" type="ORF">SADO_15414</name>
</gene>
<keyword evidence="11 14" id="KW-0413">Isomerase</keyword>
<dbReference type="PROSITE" id="PS50198">
    <property type="entry name" value="PPIC_PPIASE_2"/>
    <property type="match status" value="1"/>
</dbReference>
<keyword evidence="2" id="KW-1003">Cell membrane</keyword>
<dbReference type="Pfam" id="PF13624">
    <property type="entry name" value="SurA_N_3"/>
    <property type="match status" value="1"/>
</dbReference>
<evidence type="ECO:0000256" key="4">
    <source>
        <dbReference type="ARBA" id="ARBA00022692"/>
    </source>
</evidence>
<dbReference type="Pfam" id="PF13145">
    <property type="entry name" value="Rotamase_2"/>
    <property type="match status" value="1"/>
</dbReference>
<evidence type="ECO:0000256" key="3">
    <source>
        <dbReference type="ARBA" id="ARBA00022519"/>
    </source>
</evidence>
<dbReference type="GO" id="GO:0016853">
    <property type="term" value="F:isomerase activity"/>
    <property type="evidence" value="ECO:0007669"/>
    <property type="project" value="UniProtKB-KW"/>
</dbReference>
<reference evidence="14 15" key="1">
    <citation type="submission" date="2013-03" db="EMBL/GenBank/DDBJ databases">
        <title>Salinisphaera dokdonensis CL-ES53 Genome Sequencing.</title>
        <authorList>
            <person name="Li C."/>
            <person name="Lai Q."/>
            <person name="Shao Z."/>
        </authorList>
    </citation>
    <scope>NUCLEOTIDE SEQUENCE [LARGE SCALE GENOMIC DNA]</scope>
    <source>
        <strain evidence="14 15">CL-ES53</strain>
    </source>
</reference>
<accession>A0ABV2B446</accession>
<dbReference type="PANTHER" id="PTHR47529:SF1">
    <property type="entry name" value="PERIPLASMIC CHAPERONE PPID"/>
    <property type="match status" value="1"/>
</dbReference>
<comment type="caution">
    <text evidence="14">The sequence shown here is derived from an EMBL/GenBank/DDBJ whole genome shotgun (WGS) entry which is preliminary data.</text>
</comment>
<dbReference type="InterPro" id="IPR052029">
    <property type="entry name" value="PpiD_chaperone"/>
</dbReference>
<keyword evidence="11" id="KW-0697">Rotamase</keyword>
<evidence type="ECO:0000256" key="9">
    <source>
        <dbReference type="ARBA" id="ARBA00040743"/>
    </source>
</evidence>
<keyword evidence="15" id="KW-1185">Reference proteome</keyword>
<keyword evidence="6 12" id="KW-0472">Membrane</keyword>
<keyword evidence="5 12" id="KW-1133">Transmembrane helix</keyword>
<evidence type="ECO:0000256" key="1">
    <source>
        <dbReference type="ARBA" id="ARBA00004382"/>
    </source>
</evidence>
<dbReference type="Gene3D" id="1.10.4030.10">
    <property type="entry name" value="Porin chaperone SurA, peptide-binding domain"/>
    <property type="match status" value="1"/>
</dbReference>
<evidence type="ECO:0000313" key="14">
    <source>
        <dbReference type="EMBL" id="MES1930651.1"/>
    </source>
</evidence>
<keyword evidence="7" id="KW-0143">Chaperone</keyword>